<organism evidence="2 3">
    <name type="scientific">Desulfuromusa kysingii</name>
    <dbReference type="NCBI Taxonomy" id="37625"/>
    <lineage>
        <taxon>Bacteria</taxon>
        <taxon>Pseudomonadati</taxon>
        <taxon>Thermodesulfobacteriota</taxon>
        <taxon>Desulfuromonadia</taxon>
        <taxon>Desulfuromonadales</taxon>
        <taxon>Geopsychrobacteraceae</taxon>
        <taxon>Desulfuromusa</taxon>
    </lineage>
</organism>
<keyword evidence="3" id="KW-1185">Reference proteome</keyword>
<accession>A0A1H4C384</accession>
<feature type="domain" description="CheW-like" evidence="1">
    <location>
        <begin position="3"/>
        <end position="146"/>
    </location>
</feature>
<dbReference type="InterPro" id="IPR002545">
    <property type="entry name" value="CheW-lke_dom"/>
</dbReference>
<protein>
    <submittedName>
        <fullName evidence="2">CheW-like domain-containing protein</fullName>
    </submittedName>
</protein>
<dbReference type="InterPro" id="IPR036061">
    <property type="entry name" value="CheW-like_dom_sf"/>
</dbReference>
<dbReference type="SUPFAM" id="SSF50341">
    <property type="entry name" value="CheW-like"/>
    <property type="match status" value="1"/>
</dbReference>
<name>A0A1H4C384_9BACT</name>
<reference evidence="2 3" key="1">
    <citation type="submission" date="2016-10" db="EMBL/GenBank/DDBJ databases">
        <authorList>
            <person name="de Groot N.N."/>
        </authorList>
    </citation>
    <scope>NUCLEOTIDE SEQUENCE [LARGE SCALE GENOMIC DNA]</scope>
    <source>
        <strain evidence="2 3">DSM 7343</strain>
    </source>
</reference>
<evidence type="ECO:0000313" key="3">
    <source>
        <dbReference type="Proteomes" id="UP000199409"/>
    </source>
</evidence>
<dbReference type="GO" id="GO:0006935">
    <property type="term" value="P:chemotaxis"/>
    <property type="evidence" value="ECO:0007669"/>
    <property type="project" value="InterPro"/>
</dbReference>
<sequence>MSCNRRLVFRLGRMGFLLELTDVVEVVDQIKNDIDPGRSDMRQGIVSALKFRKSWIPAVDPALILDISSTLRLQDKVAVILRGFEGNWALLVDQADELFAAESFKPCEIPFLLKTSATGFYSQIKLLNQEPVIVFEPERYYGSSAVAV</sequence>
<dbReference type="PROSITE" id="PS50851">
    <property type="entry name" value="CHEW"/>
    <property type="match status" value="1"/>
</dbReference>
<dbReference type="Proteomes" id="UP000199409">
    <property type="component" value="Unassembled WGS sequence"/>
</dbReference>
<dbReference type="STRING" id="37625.SAMN05660420_02408"/>
<evidence type="ECO:0000313" key="2">
    <source>
        <dbReference type="EMBL" id="SEA54839.1"/>
    </source>
</evidence>
<gene>
    <name evidence="2" type="ORF">SAMN05660420_02408</name>
</gene>
<dbReference type="GO" id="GO:0007165">
    <property type="term" value="P:signal transduction"/>
    <property type="evidence" value="ECO:0007669"/>
    <property type="project" value="InterPro"/>
</dbReference>
<dbReference type="EMBL" id="FNQN01000007">
    <property type="protein sequence ID" value="SEA54839.1"/>
    <property type="molecule type" value="Genomic_DNA"/>
</dbReference>
<proteinExistence type="predicted"/>
<dbReference type="AlphaFoldDB" id="A0A1H4C384"/>
<evidence type="ECO:0000259" key="1">
    <source>
        <dbReference type="PROSITE" id="PS50851"/>
    </source>
</evidence>
<dbReference type="Pfam" id="PF01584">
    <property type="entry name" value="CheW"/>
    <property type="match status" value="1"/>
</dbReference>